<organism evidence="1 2">
    <name type="scientific">Dallia pectoralis</name>
    <name type="common">Alaska blackfish</name>
    <dbReference type="NCBI Taxonomy" id="75939"/>
    <lineage>
        <taxon>Eukaryota</taxon>
        <taxon>Metazoa</taxon>
        <taxon>Chordata</taxon>
        <taxon>Craniata</taxon>
        <taxon>Vertebrata</taxon>
        <taxon>Euteleostomi</taxon>
        <taxon>Actinopterygii</taxon>
        <taxon>Neopterygii</taxon>
        <taxon>Teleostei</taxon>
        <taxon>Protacanthopterygii</taxon>
        <taxon>Esociformes</taxon>
        <taxon>Umbridae</taxon>
        <taxon>Dallia</taxon>
    </lineage>
</organism>
<name>A0ACC2G1S2_DALPE</name>
<gene>
    <name evidence="1" type="ORF">DPEC_G00229680</name>
</gene>
<dbReference type="Proteomes" id="UP001157502">
    <property type="component" value="Chromosome 19"/>
</dbReference>
<comment type="caution">
    <text evidence="1">The sequence shown here is derived from an EMBL/GenBank/DDBJ whole genome shotgun (WGS) entry which is preliminary data.</text>
</comment>
<proteinExistence type="predicted"/>
<keyword evidence="2" id="KW-1185">Reference proteome</keyword>
<evidence type="ECO:0000313" key="2">
    <source>
        <dbReference type="Proteomes" id="UP001157502"/>
    </source>
</evidence>
<reference evidence="1" key="1">
    <citation type="submission" date="2021-05" db="EMBL/GenBank/DDBJ databases">
        <authorList>
            <person name="Pan Q."/>
            <person name="Jouanno E."/>
            <person name="Zahm M."/>
            <person name="Klopp C."/>
            <person name="Cabau C."/>
            <person name="Louis A."/>
            <person name="Berthelot C."/>
            <person name="Parey E."/>
            <person name="Roest Crollius H."/>
            <person name="Montfort J."/>
            <person name="Robinson-Rechavi M."/>
            <person name="Bouchez O."/>
            <person name="Lampietro C."/>
            <person name="Lopez Roques C."/>
            <person name="Donnadieu C."/>
            <person name="Postlethwait J."/>
            <person name="Bobe J."/>
            <person name="Dillon D."/>
            <person name="Chandos A."/>
            <person name="von Hippel F."/>
            <person name="Guiguen Y."/>
        </authorList>
    </citation>
    <scope>NUCLEOTIDE SEQUENCE</scope>
    <source>
        <strain evidence="1">YG-Jan2019</strain>
    </source>
</reference>
<accession>A0ACC2G1S2</accession>
<sequence length="171" mass="19808">MCDSEPMCPEKPEGIEAKPRTFETEFDKYFTVFDGSSPEDVSHAKQLWTSLSLLPPLESRVISADISQRLPVAKTNHDSTNAVKPSSSGVRGGLQEAPHWKLRHEERQRYIDMARQRDEIISLLHQQRQKRIQKETVSLPYQPRQRDKSQRLVVSLPEDLETDMEEVRKLQ</sequence>
<evidence type="ECO:0000313" key="1">
    <source>
        <dbReference type="EMBL" id="KAJ7997501.1"/>
    </source>
</evidence>
<protein>
    <submittedName>
        <fullName evidence="1">Uncharacterized protein</fullName>
    </submittedName>
</protein>
<dbReference type="EMBL" id="CM055746">
    <property type="protein sequence ID" value="KAJ7997501.1"/>
    <property type="molecule type" value="Genomic_DNA"/>
</dbReference>